<dbReference type="PANTHER" id="PTHR15140:SF37">
    <property type="entry name" value="UBIQUITIN-LIKE DOMAIN-CONTAINING PROTEIN"/>
    <property type="match status" value="1"/>
</dbReference>
<dbReference type="EMBL" id="JAUIZM010000011">
    <property type="protein sequence ID" value="KAK1354517.1"/>
    <property type="molecule type" value="Genomic_DNA"/>
</dbReference>
<keyword evidence="2" id="KW-1185">Reference proteome</keyword>
<dbReference type="InterPro" id="IPR032675">
    <property type="entry name" value="LRR_dom_sf"/>
</dbReference>
<dbReference type="SUPFAM" id="SSF52047">
    <property type="entry name" value="RNI-like"/>
    <property type="match status" value="1"/>
</dbReference>
<dbReference type="Gene3D" id="3.80.10.10">
    <property type="entry name" value="Ribonuclease Inhibitor"/>
    <property type="match status" value="1"/>
</dbReference>
<dbReference type="Proteomes" id="UP001237642">
    <property type="component" value="Unassembled WGS sequence"/>
</dbReference>
<name>A0AAD8GSS1_9APIA</name>
<evidence type="ECO:0000313" key="1">
    <source>
        <dbReference type="EMBL" id="KAK1354517.1"/>
    </source>
</evidence>
<dbReference type="PANTHER" id="PTHR15140">
    <property type="entry name" value="TUBULIN-SPECIFIC CHAPERONE E"/>
    <property type="match status" value="1"/>
</dbReference>
<comment type="caution">
    <text evidence="1">The sequence shown here is derived from an EMBL/GenBank/DDBJ whole genome shotgun (WGS) entry which is preliminary data.</text>
</comment>
<protein>
    <submittedName>
        <fullName evidence="1">Uncharacterized protein</fullName>
    </submittedName>
</protein>
<reference evidence="1" key="1">
    <citation type="submission" date="2023-02" db="EMBL/GenBank/DDBJ databases">
        <title>Genome of toxic invasive species Heracleum sosnowskyi carries increased number of genes despite the absence of recent whole-genome duplications.</title>
        <authorList>
            <person name="Schelkunov M."/>
            <person name="Shtratnikova V."/>
            <person name="Makarenko M."/>
            <person name="Klepikova A."/>
            <person name="Omelchenko D."/>
            <person name="Novikova G."/>
            <person name="Obukhova E."/>
            <person name="Bogdanov V."/>
            <person name="Penin A."/>
            <person name="Logacheva M."/>
        </authorList>
    </citation>
    <scope>NUCLEOTIDE SEQUENCE</scope>
    <source>
        <strain evidence="1">Hsosn_3</strain>
        <tissue evidence="1">Leaf</tissue>
    </source>
</reference>
<evidence type="ECO:0000313" key="2">
    <source>
        <dbReference type="Proteomes" id="UP001237642"/>
    </source>
</evidence>
<organism evidence="1 2">
    <name type="scientific">Heracleum sosnowskyi</name>
    <dbReference type="NCBI Taxonomy" id="360622"/>
    <lineage>
        <taxon>Eukaryota</taxon>
        <taxon>Viridiplantae</taxon>
        <taxon>Streptophyta</taxon>
        <taxon>Embryophyta</taxon>
        <taxon>Tracheophyta</taxon>
        <taxon>Spermatophyta</taxon>
        <taxon>Magnoliopsida</taxon>
        <taxon>eudicotyledons</taxon>
        <taxon>Gunneridae</taxon>
        <taxon>Pentapetalae</taxon>
        <taxon>asterids</taxon>
        <taxon>campanulids</taxon>
        <taxon>Apiales</taxon>
        <taxon>Apiaceae</taxon>
        <taxon>Apioideae</taxon>
        <taxon>apioid superclade</taxon>
        <taxon>Tordylieae</taxon>
        <taxon>Tordyliinae</taxon>
        <taxon>Heracleum</taxon>
    </lineage>
</organism>
<accession>A0AAD8GSS1</accession>
<gene>
    <name evidence="1" type="ORF">POM88_047773</name>
</gene>
<dbReference type="AlphaFoldDB" id="A0AAD8GSS1"/>
<sequence>MFGTGLYETKNISSGLLFCRLNYGLMDALLLEAGKDIFLEATYKSLPLSHLKRKARLGLNYQIQSKSYLSLGILACVSQLHQLRHLYLSESYRSRIMAPGSSSSLLDIQTLWGAFVEEETQIQYGLKRLTNLRKFGLVYRSTSRQQGNLADWISKLHNLESLRLRSVDDMNNPSLLFLKLFQASASCPAAGPYTKKTMVCSSGGFPLLGVLNLWKLEELEEWIVKDGSLIILRHLEIRSCLKLKMIPEGLKHLEHCRELKLTNMFDDFKARVTKEQGVDWQNIAHIASVVVRN</sequence>
<reference evidence="1" key="2">
    <citation type="submission" date="2023-05" db="EMBL/GenBank/DDBJ databases">
        <authorList>
            <person name="Schelkunov M.I."/>
        </authorList>
    </citation>
    <scope>NUCLEOTIDE SEQUENCE</scope>
    <source>
        <strain evidence="1">Hsosn_3</strain>
        <tissue evidence="1">Leaf</tissue>
    </source>
</reference>
<proteinExistence type="predicted"/>